<evidence type="ECO:0000313" key="2">
    <source>
        <dbReference type="Proteomes" id="UP000027073"/>
    </source>
</evidence>
<dbReference type="OrthoDB" id="432234at2759"/>
<protein>
    <submittedName>
        <fullName evidence="1">Uncharacterized protein</fullName>
    </submittedName>
</protein>
<reference evidence="2" key="1">
    <citation type="journal article" date="2014" name="Proc. Natl. Acad. Sci. U.S.A.">
        <title>Extensive sampling of basidiomycete genomes demonstrates inadequacy of the white-rot/brown-rot paradigm for wood decay fungi.</title>
        <authorList>
            <person name="Riley R."/>
            <person name="Salamov A.A."/>
            <person name="Brown D.W."/>
            <person name="Nagy L.G."/>
            <person name="Floudas D."/>
            <person name="Held B.W."/>
            <person name="Levasseur A."/>
            <person name="Lombard V."/>
            <person name="Morin E."/>
            <person name="Otillar R."/>
            <person name="Lindquist E.A."/>
            <person name="Sun H."/>
            <person name="LaButti K.M."/>
            <person name="Schmutz J."/>
            <person name="Jabbour D."/>
            <person name="Luo H."/>
            <person name="Baker S.E."/>
            <person name="Pisabarro A.G."/>
            <person name="Walton J.D."/>
            <person name="Blanchette R.A."/>
            <person name="Henrissat B."/>
            <person name="Martin F."/>
            <person name="Cullen D."/>
            <person name="Hibbett D.S."/>
            <person name="Grigoriev I.V."/>
        </authorList>
    </citation>
    <scope>NUCLEOTIDE SEQUENCE [LARGE SCALE GENOMIC DNA]</scope>
    <source>
        <strain evidence="2">PC15</strain>
    </source>
</reference>
<sequence length="108" mass="11733">DGVEAGADDEFDAVFGDGRDLMDIDQPSDSALDACEAQLLQSLSEKLAAIRYDGCDSCWEEGFDLHVVDGECSSCHRDKGDPVKKWSAANYTHPSYDVPPCLKGLTDM</sequence>
<dbReference type="STRING" id="1137138.A0A067N7Y9"/>
<feature type="non-terminal residue" evidence="1">
    <location>
        <position position="108"/>
    </location>
</feature>
<dbReference type="InterPro" id="IPR036280">
    <property type="entry name" value="Multihaem_cyt_sf"/>
</dbReference>
<dbReference type="VEuPathDB" id="FungiDB:PLEOSDRAFT_1016390"/>
<accession>A0A067N7Y9</accession>
<evidence type="ECO:0000313" key="1">
    <source>
        <dbReference type="EMBL" id="KDQ23954.1"/>
    </source>
</evidence>
<feature type="non-terminal residue" evidence="1">
    <location>
        <position position="1"/>
    </location>
</feature>
<dbReference type="AlphaFoldDB" id="A0A067N7Y9"/>
<name>A0A067N7Y9_PLEO1</name>
<dbReference type="InParanoid" id="A0A067N7Y9"/>
<proteinExistence type="predicted"/>
<dbReference type="Proteomes" id="UP000027073">
    <property type="component" value="Unassembled WGS sequence"/>
</dbReference>
<organism evidence="1 2">
    <name type="scientific">Pleurotus ostreatus (strain PC15)</name>
    <name type="common">Oyster mushroom</name>
    <dbReference type="NCBI Taxonomy" id="1137138"/>
    <lineage>
        <taxon>Eukaryota</taxon>
        <taxon>Fungi</taxon>
        <taxon>Dikarya</taxon>
        <taxon>Basidiomycota</taxon>
        <taxon>Agaricomycotina</taxon>
        <taxon>Agaricomycetes</taxon>
        <taxon>Agaricomycetidae</taxon>
        <taxon>Agaricales</taxon>
        <taxon>Pleurotineae</taxon>
        <taxon>Pleurotaceae</taxon>
        <taxon>Pleurotus</taxon>
    </lineage>
</organism>
<dbReference type="EMBL" id="KL198012">
    <property type="protein sequence ID" value="KDQ23954.1"/>
    <property type="molecule type" value="Genomic_DNA"/>
</dbReference>
<gene>
    <name evidence="1" type="ORF">PLEOSDRAFT_1016390</name>
</gene>
<dbReference type="HOGENOM" id="CLU_1986831_0_0_1"/>
<dbReference type="SUPFAM" id="SSF48695">
    <property type="entry name" value="Multiheme cytochromes"/>
    <property type="match status" value="1"/>
</dbReference>